<dbReference type="RefSeq" id="WP_094369512.1">
    <property type="nucleotide sequence ID" value="NZ_NOJY02000007.1"/>
</dbReference>
<dbReference type="Pfam" id="PF09983">
    <property type="entry name" value="JetD_C"/>
    <property type="match status" value="1"/>
</dbReference>
<feature type="domain" description="Wadjet protein JetD C-terminal" evidence="1">
    <location>
        <begin position="181"/>
        <end position="267"/>
    </location>
</feature>
<dbReference type="OrthoDB" id="9809365at2"/>
<dbReference type="Proteomes" id="UP000215694">
    <property type="component" value="Unassembled WGS sequence"/>
</dbReference>
<dbReference type="EMBL" id="NOJY02000007">
    <property type="protein sequence ID" value="RDY28417.1"/>
    <property type="molecule type" value="Genomic_DNA"/>
</dbReference>
<evidence type="ECO:0000313" key="3">
    <source>
        <dbReference type="Proteomes" id="UP000215694"/>
    </source>
</evidence>
<evidence type="ECO:0000313" key="2">
    <source>
        <dbReference type="EMBL" id="RDY28417.1"/>
    </source>
</evidence>
<sequence length="357" mass="42443">MNYKKILENWNKEYGKVSIEWSKLQEILDIDDYPYFVSIVNELEHTNVLKKYSPKKNGRNPSLFMKYKLIVEENDYLDYIKEIDYDLAPELDKSYYKQKLSTYERDRQDILAISNYIKNKKHLLNTSISTNERSYEVFRREKRIKQKGINTIMKNLGLDEDFFNYYETCEPIAYYSVSKGSPQNVLIIENQDTFYSIRKYIKTVSKNVLGIEISTVIYGGGNGRLPSINEIEEYTEEYISNINNTFYYFGDIDYAGISIYESYRERNIDKIDWVPFKEGYEYILDKVVGDSRAIEDINSLPVTKDGQKDNRKGIFMDFFDNKYQQKIENILSERKYIPQEALNFNDLISYDKEFSNE</sequence>
<accession>A0A371J6W9</accession>
<comment type="caution">
    <text evidence="2">The sequence shown here is derived from an EMBL/GenBank/DDBJ whole genome shotgun (WGS) entry which is preliminary data.</text>
</comment>
<reference evidence="2 3" key="1">
    <citation type="journal article" date="2017" name="Genome Announc.">
        <title>Draft Genome Sequence of Romboutsia weinsteinii sp. nov. Strain CCRI-19649(T) Isolated from Surface Water.</title>
        <authorList>
            <person name="Maheux A.F."/>
            <person name="Boudreau D.K."/>
            <person name="Berube E."/>
            <person name="Boissinot M."/>
            <person name="Cantin P."/>
            <person name="Raymond F."/>
            <person name="Corbeil J."/>
            <person name="Omar R.F."/>
            <person name="Bergeron M.G."/>
        </authorList>
    </citation>
    <scope>NUCLEOTIDE SEQUENCE [LARGE SCALE GENOMIC DNA]</scope>
    <source>
        <strain evidence="2 3">CCRI-19649</strain>
    </source>
</reference>
<keyword evidence="3" id="KW-1185">Reference proteome</keyword>
<evidence type="ECO:0000259" key="1">
    <source>
        <dbReference type="Pfam" id="PF09983"/>
    </source>
</evidence>
<proteinExistence type="predicted"/>
<name>A0A371J6W9_9FIRM</name>
<dbReference type="AlphaFoldDB" id="A0A371J6W9"/>
<gene>
    <name evidence="2" type="ORF">CHL78_005835</name>
</gene>
<protein>
    <recommendedName>
        <fullName evidence="1">Wadjet protein JetD C-terminal domain-containing protein</fullName>
    </recommendedName>
</protein>
<dbReference type="InterPro" id="IPR024534">
    <property type="entry name" value="JetD_C"/>
</dbReference>
<organism evidence="2 3">
    <name type="scientific">Romboutsia weinsteinii</name>
    <dbReference type="NCBI Taxonomy" id="2020949"/>
    <lineage>
        <taxon>Bacteria</taxon>
        <taxon>Bacillati</taxon>
        <taxon>Bacillota</taxon>
        <taxon>Clostridia</taxon>
        <taxon>Peptostreptococcales</taxon>
        <taxon>Peptostreptococcaceae</taxon>
        <taxon>Romboutsia</taxon>
    </lineage>
</organism>